<gene>
    <name evidence="6" type="ORF">DFH08DRAFT_753463</name>
</gene>
<feature type="compositionally biased region" description="Basic and acidic residues" evidence="4">
    <location>
        <begin position="191"/>
        <end position="209"/>
    </location>
</feature>
<feature type="compositionally biased region" description="Low complexity" evidence="4">
    <location>
        <begin position="384"/>
        <end position="394"/>
    </location>
</feature>
<dbReference type="EMBL" id="JARIHO010000049">
    <property type="protein sequence ID" value="KAJ7321832.1"/>
    <property type="molecule type" value="Genomic_DNA"/>
</dbReference>
<feature type="compositionally biased region" description="Polar residues" evidence="4">
    <location>
        <begin position="86"/>
        <end position="101"/>
    </location>
</feature>
<keyword evidence="7" id="KW-1185">Reference proteome</keyword>
<evidence type="ECO:0000256" key="4">
    <source>
        <dbReference type="SAM" id="MobiDB-lite"/>
    </source>
</evidence>
<dbReference type="Gene3D" id="1.10.30.10">
    <property type="entry name" value="High mobility group box domain"/>
    <property type="match status" value="1"/>
</dbReference>
<sequence>MPPIRTHHDALPIAAPAPRAFTFPVAHNLADSPPISPSNSPFEPDLRELALSAASSSPSSSSSSSSHDHDECRTPPPAQPLPLSAFTRTLSPVSAPTSPQAPSRRKSSVNDDIPRPKRGDHDYVKRPENAFILFRQNCVSTTSAPSTTSPLSPSSVATPTSPGAGKKPQKQRQADLSKTISQQWKALSPAERAKWEDLAKERKREHAELHPGYVYRPQRSGAKNRTSASAAPATPKRKQSQAAPPPPPPHIEFVVATPRHERSTSASTPPPHQAVLIPNVYAPSSSFASSSPSQSSPIATWSMDENAAAAGPSSWAPQPQSFLPDADTGGLFAQFDMSSSFDYMPSFSFNAGYNFEASLQSSDFLRAMFPPTIPPTSTEGEGDSPAFSPSYTYASPPPPSSADDCPSPYPSYTPNTESSPSYTYSSPPTSADDAYPMEACASASASVWAAASPWGSLSSFGTSTTGGLSEGDFDIGRIAEVGWGGCGELGAPFEMQFGEPQGEFEFEFGGGEKVGMDF</sequence>
<protein>
    <recommendedName>
        <fullName evidence="5">HMG box domain-containing protein</fullName>
    </recommendedName>
</protein>
<keyword evidence="1 3" id="KW-0238">DNA-binding</keyword>
<dbReference type="GO" id="GO:0030154">
    <property type="term" value="P:cell differentiation"/>
    <property type="evidence" value="ECO:0007669"/>
    <property type="project" value="TreeGrafter"/>
</dbReference>
<evidence type="ECO:0000259" key="5">
    <source>
        <dbReference type="PROSITE" id="PS50118"/>
    </source>
</evidence>
<feature type="compositionally biased region" description="Basic and acidic residues" evidence="4">
    <location>
        <begin position="108"/>
        <end position="125"/>
    </location>
</feature>
<dbReference type="AlphaFoldDB" id="A0AAD7EGP1"/>
<evidence type="ECO:0000256" key="1">
    <source>
        <dbReference type="ARBA" id="ARBA00023125"/>
    </source>
</evidence>
<feature type="DNA-binding region" description="HMG box" evidence="3">
    <location>
        <begin position="124"/>
        <end position="214"/>
    </location>
</feature>
<dbReference type="InterPro" id="IPR036910">
    <property type="entry name" value="HMG_box_dom_sf"/>
</dbReference>
<name>A0AAD7EGP1_9AGAR</name>
<comment type="caution">
    <text evidence="6">The sequence shown here is derived from an EMBL/GenBank/DDBJ whole genome shotgun (WGS) entry which is preliminary data.</text>
</comment>
<feature type="compositionally biased region" description="Low complexity" evidence="4">
    <location>
        <begin position="52"/>
        <end position="65"/>
    </location>
</feature>
<evidence type="ECO:0000313" key="7">
    <source>
        <dbReference type="Proteomes" id="UP001218218"/>
    </source>
</evidence>
<evidence type="ECO:0000256" key="2">
    <source>
        <dbReference type="ARBA" id="ARBA00023163"/>
    </source>
</evidence>
<accession>A0AAD7EGP1</accession>
<dbReference type="PANTHER" id="PTHR10270:SF161">
    <property type="entry name" value="SEX-DETERMINING REGION Y PROTEIN"/>
    <property type="match status" value="1"/>
</dbReference>
<feature type="domain" description="HMG box" evidence="5">
    <location>
        <begin position="124"/>
        <end position="214"/>
    </location>
</feature>
<dbReference type="InterPro" id="IPR009071">
    <property type="entry name" value="HMG_box_dom"/>
</dbReference>
<feature type="region of interest" description="Disordered" evidence="4">
    <location>
        <begin position="29"/>
        <end position="125"/>
    </location>
</feature>
<dbReference type="PROSITE" id="PS50118">
    <property type="entry name" value="HMG_BOX_2"/>
    <property type="match status" value="1"/>
</dbReference>
<feature type="compositionally biased region" description="Low complexity" evidence="4">
    <location>
        <begin position="401"/>
        <end position="429"/>
    </location>
</feature>
<evidence type="ECO:0000256" key="3">
    <source>
        <dbReference type="PROSITE-ProRule" id="PRU00267"/>
    </source>
</evidence>
<feature type="region of interest" description="Disordered" evidence="4">
    <location>
        <begin position="141"/>
        <end position="253"/>
    </location>
</feature>
<dbReference type="SMART" id="SM00398">
    <property type="entry name" value="HMG"/>
    <property type="match status" value="1"/>
</dbReference>
<keyword evidence="2" id="KW-0804">Transcription</keyword>
<reference evidence="6" key="1">
    <citation type="submission" date="2023-03" db="EMBL/GenBank/DDBJ databases">
        <title>Massive genome expansion in bonnet fungi (Mycena s.s.) driven by repeated elements and novel gene families across ecological guilds.</title>
        <authorList>
            <consortium name="Lawrence Berkeley National Laboratory"/>
            <person name="Harder C.B."/>
            <person name="Miyauchi S."/>
            <person name="Viragh M."/>
            <person name="Kuo A."/>
            <person name="Thoen E."/>
            <person name="Andreopoulos B."/>
            <person name="Lu D."/>
            <person name="Skrede I."/>
            <person name="Drula E."/>
            <person name="Henrissat B."/>
            <person name="Morin E."/>
            <person name="Kohler A."/>
            <person name="Barry K."/>
            <person name="LaButti K."/>
            <person name="Morin E."/>
            <person name="Salamov A."/>
            <person name="Lipzen A."/>
            <person name="Mereny Z."/>
            <person name="Hegedus B."/>
            <person name="Baldrian P."/>
            <person name="Stursova M."/>
            <person name="Weitz H."/>
            <person name="Taylor A."/>
            <person name="Grigoriev I.V."/>
            <person name="Nagy L.G."/>
            <person name="Martin F."/>
            <person name="Kauserud H."/>
        </authorList>
    </citation>
    <scope>NUCLEOTIDE SEQUENCE</scope>
    <source>
        <strain evidence="6">CBHHK002</strain>
    </source>
</reference>
<dbReference type="InterPro" id="IPR050140">
    <property type="entry name" value="SRY-related_HMG-box_TF-like"/>
</dbReference>
<dbReference type="SUPFAM" id="SSF47095">
    <property type="entry name" value="HMG-box"/>
    <property type="match status" value="1"/>
</dbReference>
<dbReference type="GO" id="GO:0000978">
    <property type="term" value="F:RNA polymerase II cis-regulatory region sequence-specific DNA binding"/>
    <property type="evidence" value="ECO:0007669"/>
    <property type="project" value="TreeGrafter"/>
</dbReference>
<dbReference type="GO" id="GO:0005634">
    <property type="term" value="C:nucleus"/>
    <property type="evidence" value="ECO:0007669"/>
    <property type="project" value="UniProtKB-UniRule"/>
</dbReference>
<proteinExistence type="predicted"/>
<dbReference type="Pfam" id="PF00505">
    <property type="entry name" value="HMG_box"/>
    <property type="match status" value="1"/>
</dbReference>
<keyword evidence="3" id="KW-0539">Nucleus</keyword>
<feature type="compositionally biased region" description="Low complexity" evidence="4">
    <location>
        <begin position="141"/>
        <end position="162"/>
    </location>
</feature>
<dbReference type="PANTHER" id="PTHR10270">
    <property type="entry name" value="SOX TRANSCRIPTION FACTOR"/>
    <property type="match status" value="1"/>
</dbReference>
<evidence type="ECO:0000313" key="6">
    <source>
        <dbReference type="EMBL" id="KAJ7321832.1"/>
    </source>
</evidence>
<dbReference type="GO" id="GO:0001228">
    <property type="term" value="F:DNA-binding transcription activator activity, RNA polymerase II-specific"/>
    <property type="evidence" value="ECO:0007669"/>
    <property type="project" value="TreeGrafter"/>
</dbReference>
<dbReference type="Proteomes" id="UP001218218">
    <property type="component" value="Unassembled WGS sequence"/>
</dbReference>
<feature type="region of interest" description="Disordered" evidence="4">
    <location>
        <begin position="370"/>
        <end position="429"/>
    </location>
</feature>
<dbReference type="CDD" id="cd01389">
    <property type="entry name" value="HMG-box_ROX1-like"/>
    <property type="match status" value="1"/>
</dbReference>
<organism evidence="6 7">
    <name type="scientific">Mycena albidolilacea</name>
    <dbReference type="NCBI Taxonomy" id="1033008"/>
    <lineage>
        <taxon>Eukaryota</taxon>
        <taxon>Fungi</taxon>
        <taxon>Dikarya</taxon>
        <taxon>Basidiomycota</taxon>
        <taxon>Agaricomycotina</taxon>
        <taxon>Agaricomycetes</taxon>
        <taxon>Agaricomycetidae</taxon>
        <taxon>Agaricales</taxon>
        <taxon>Marasmiineae</taxon>
        <taxon>Mycenaceae</taxon>
        <taxon>Mycena</taxon>
    </lineage>
</organism>
<feature type="compositionally biased region" description="Polar residues" evidence="4">
    <location>
        <begin position="174"/>
        <end position="185"/>
    </location>
</feature>